<comment type="caution">
    <text evidence="2">The sequence shown here is derived from an EMBL/GenBank/DDBJ whole genome shotgun (WGS) entry which is preliminary data.</text>
</comment>
<feature type="region of interest" description="Disordered" evidence="1">
    <location>
        <begin position="1"/>
        <end position="24"/>
    </location>
</feature>
<dbReference type="Proteomes" id="UP000479710">
    <property type="component" value="Unassembled WGS sequence"/>
</dbReference>
<dbReference type="AlphaFoldDB" id="A0A6G1E6W0"/>
<feature type="compositionally biased region" description="Basic and acidic residues" evidence="1">
    <location>
        <begin position="109"/>
        <end position="127"/>
    </location>
</feature>
<keyword evidence="3" id="KW-1185">Reference proteome</keyword>
<evidence type="ECO:0000313" key="3">
    <source>
        <dbReference type="Proteomes" id="UP000479710"/>
    </source>
</evidence>
<accession>A0A6G1E6W0</accession>
<evidence type="ECO:0000256" key="1">
    <source>
        <dbReference type="SAM" id="MobiDB-lite"/>
    </source>
</evidence>
<protein>
    <submittedName>
        <fullName evidence="2">Uncharacterized protein</fullName>
    </submittedName>
</protein>
<feature type="compositionally biased region" description="Gly residues" evidence="1">
    <location>
        <begin position="54"/>
        <end position="64"/>
    </location>
</feature>
<gene>
    <name evidence="2" type="ORF">E2562_034624</name>
</gene>
<feature type="compositionally biased region" description="Basic and acidic residues" evidence="1">
    <location>
        <begin position="84"/>
        <end position="101"/>
    </location>
</feature>
<organism evidence="2 3">
    <name type="scientific">Oryza meyeriana var. granulata</name>
    <dbReference type="NCBI Taxonomy" id="110450"/>
    <lineage>
        <taxon>Eukaryota</taxon>
        <taxon>Viridiplantae</taxon>
        <taxon>Streptophyta</taxon>
        <taxon>Embryophyta</taxon>
        <taxon>Tracheophyta</taxon>
        <taxon>Spermatophyta</taxon>
        <taxon>Magnoliopsida</taxon>
        <taxon>Liliopsida</taxon>
        <taxon>Poales</taxon>
        <taxon>Poaceae</taxon>
        <taxon>BOP clade</taxon>
        <taxon>Oryzoideae</taxon>
        <taxon>Oryzeae</taxon>
        <taxon>Oryzinae</taxon>
        <taxon>Oryza</taxon>
        <taxon>Oryza meyeriana</taxon>
    </lineage>
</organism>
<name>A0A6G1E6W0_9ORYZ</name>
<reference evidence="2 3" key="1">
    <citation type="submission" date="2019-11" db="EMBL/GenBank/DDBJ databases">
        <title>Whole genome sequence of Oryza granulata.</title>
        <authorList>
            <person name="Li W."/>
        </authorList>
    </citation>
    <scope>NUCLEOTIDE SEQUENCE [LARGE SCALE GENOMIC DNA]</scope>
    <source>
        <strain evidence="3">cv. Menghai</strain>
        <tissue evidence="2">Leaf</tissue>
    </source>
</reference>
<evidence type="ECO:0000313" key="2">
    <source>
        <dbReference type="EMBL" id="KAF0920296.1"/>
    </source>
</evidence>
<feature type="region of interest" description="Disordered" evidence="1">
    <location>
        <begin position="42"/>
        <end position="127"/>
    </location>
</feature>
<proteinExistence type="predicted"/>
<sequence>MVPRPAACHLSPSPGGRCSASLPSLNHPLGVALPADCRRIRPPRGNGVAATPGRGCGGGGGDGAASGEDDRGSARSGIGRWSGRGREIGWWRRRGEEREMEAQPWRGEGGGETRIRKIQIPDKEDPG</sequence>
<dbReference type="EMBL" id="SPHZ02000005">
    <property type="protein sequence ID" value="KAF0920296.1"/>
    <property type="molecule type" value="Genomic_DNA"/>
</dbReference>